<gene>
    <name evidence="3" type="ORF">A5810_002824</name>
</gene>
<dbReference type="EMBL" id="NGKW01000008">
    <property type="protein sequence ID" value="OTN87507.1"/>
    <property type="molecule type" value="Genomic_DNA"/>
</dbReference>
<dbReference type="InterPro" id="IPR018913">
    <property type="entry name" value="BppU_N"/>
</dbReference>
<sequence length="579" mass="65613">MAKWNVILSTTEPYNYVGMIQVRQGDVSTQKLVVEVVEHGILKTFDGLVPFFINTTKFGENQPVEQKVQEYSPAQARLVYTLSEPDWQWGGENTAHFSFRSLNGDGTWSEQFSTQDFTYRVISGISRSQLRDSGYVWTFEDLLRKFKDYMDQGKNDWEQWLEDNREILENIDPGGTIINILNEAKGDYDSLAARLDDIQNKTFNVPKGAEQVPIKRDKLFYDRGAYNYVRPTNLDTVIAQADKTKFNMGFMTDIHVDSHEQFLDHFDQKDKTERRWSIVGQFRTLETFTDAMVYGGDNIDGYSGGTASGVYPYTEQERRAKNLHVLKRFASVATAGAEVPIILCRGNHETGKIPYANDGRSRLDSLTGSDIAVAYDSRYGPTLFPSKKVAIYRIDTDDFEDATNSQGKFIEFSGYYNGAEFPHGKLGQNQLHAFGQWLEQLDRSYHVVIVCHVPMERENDVANVTKLGILLDGFKQGASVTIDYNSMQGYNPNPIGQKTYNFATKGRGTVAAIFAGHWHYETVKYLGTTQIIVGTKAFPSEEEYNTANEAGFANVQIDTAKRTIKVQGVGHYTNRNFTY</sequence>
<feature type="domain" description="BppU N-terminal" evidence="2">
    <location>
        <begin position="3"/>
        <end position="148"/>
    </location>
</feature>
<evidence type="ECO:0000259" key="2">
    <source>
        <dbReference type="Pfam" id="PF10651"/>
    </source>
</evidence>
<name>A0A2C9X3I6_ENTFC</name>
<evidence type="ECO:0000313" key="3">
    <source>
        <dbReference type="EMBL" id="OTN87507.1"/>
    </source>
</evidence>
<comment type="caution">
    <text evidence="3">The sequence shown here is derived from an EMBL/GenBank/DDBJ whole genome shotgun (WGS) entry which is preliminary data.</text>
</comment>
<protein>
    <recommendedName>
        <fullName evidence="5">DUF2479 domain-containing protein</fullName>
    </recommendedName>
</protein>
<dbReference type="InterPro" id="IPR004843">
    <property type="entry name" value="Calcineurin-like_PHP"/>
</dbReference>
<dbReference type="InterPro" id="IPR029052">
    <property type="entry name" value="Metallo-depent_PP-like"/>
</dbReference>
<dbReference type="Proteomes" id="UP000194885">
    <property type="component" value="Unassembled WGS sequence"/>
</dbReference>
<reference evidence="3 4" key="1">
    <citation type="submission" date="2017-05" db="EMBL/GenBank/DDBJ databases">
        <title>The Genome Sequence of Enterococcus faecium 7H8_DIV0219.</title>
        <authorList>
            <consortium name="The Broad Institute Genomics Platform"/>
            <consortium name="The Broad Institute Genomic Center for Infectious Diseases"/>
            <person name="Earl A."/>
            <person name="Manson A."/>
            <person name="Schwartman J."/>
            <person name="Gilmore M."/>
            <person name="Abouelleil A."/>
            <person name="Cao P."/>
            <person name="Chapman S."/>
            <person name="Cusick C."/>
            <person name="Shea T."/>
            <person name="Young S."/>
            <person name="Neafsey D."/>
            <person name="Nusbaum C."/>
            <person name="Birren B."/>
        </authorList>
    </citation>
    <scope>NUCLEOTIDE SEQUENCE [LARGE SCALE GENOMIC DNA]</scope>
    <source>
        <strain evidence="3 4">7H8_DIV0219</strain>
    </source>
</reference>
<organism evidence="3 4">
    <name type="scientific">Enterococcus faecium</name>
    <name type="common">Streptococcus faecium</name>
    <dbReference type="NCBI Taxonomy" id="1352"/>
    <lineage>
        <taxon>Bacteria</taxon>
        <taxon>Bacillati</taxon>
        <taxon>Bacillota</taxon>
        <taxon>Bacilli</taxon>
        <taxon>Lactobacillales</taxon>
        <taxon>Enterococcaceae</taxon>
        <taxon>Enterococcus</taxon>
    </lineage>
</organism>
<evidence type="ECO:0008006" key="5">
    <source>
        <dbReference type="Google" id="ProtNLM"/>
    </source>
</evidence>
<evidence type="ECO:0000313" key="4">
    <source>
        <dbReference type="Proteomes" id="UP000194885"/>
    </source>
</evidence>
<evidence type="ECO:0000259" key="1">
    <source>
        <dbReference type="Pfam" id="PF00149"/>
    </source>
</evidence>
<dbReference type="AlphaFoldDB" id="A0A2C9X3I6"/>
<dbReference type="SUPFAM" id="SSF56300">
    <property type="entry name" value="Metallo-dependent phosphatases"/>
    <property type="match status" value="1"/>
</dbReference>
<dbReference type="Pfam" id="PF10651">
    <property type="entry name" value="BppU_N"/>
    <property type="match status" value="1"/>
</dbReference>
<accession>A0A2C9X3I6</accession>
<dbReference type="Gene3D" id="6.10.250.1350">
    <property type="match status" value="1"/>
</dbReference>
<dbReference type="RefSeq" id="WP_086323849.1">
    <property type="nucleotide sequence ID" value="NZ_NGKW01000008.1"/>
</dbReference>
<dbReference type="GO" id="GO:0016787">
    <property type="term" value="F:hydrolase activity"/>
    <property type="evidence" value="ECO:0007669"/>
    <property type="project" value="InterPro"/>
</dbReference>
<dbReference type="Pfam" id="PF00149">
    <property type="entry name" value="Metallophos"/>
    <property type="match status" value="1"/>
</dbReference>
<feature type="domain" description="Calcineurin-like phosphoesterase" evidence="1">
    <location>
        <begin position="249"/>
        <end position="520"/>
    </location>
</feature>
<dbReference type="Gene3D" id="2.60.40.3350">
    <property type="match status" value="1"/>
</dbReference>
<dbReference type="Gene3D" id="3.60.21.10">
    <property type="match status" value="1"/>
</dbReference>
<proteinExistence type="predicted"/>